<dbReference type="GO" id="GO:0016788">
    <property type="term" value="F:hydrolase activity, acting on ester bonds"/>
    <property type="evidence" value="ECO:0007669"/>
    <property type="project" value="UniProtKB-ARBA"/>
</dbReference>
<evidence type="ECO:0000313" key="2">
    <source>
        <dbReference type="Proteomes" id="UP000244081"/>
    </source>
</evidence>
<accession>A0A2T5VA43</accession>
<dbReference type="Gene3D" id="3.40.50.1110">
    <property type="entry name" value="SGNH hydrolase"/>
    <property type="match status" value="1"/>
</dbReference>
<proteinExistence type="predicted"/>
<organism evidence="1 2">
    <name type="scientific">Breoghania corrubedonensis</name>
    <dbReference type="NCBI Taxonomy" id="665038"/>
    <lineage>
        <taxon>Bacteria</taxon>
        <taxon>Pseudomonadati</taxon>
        <taxon>Pseudomonadota</taxon>
        <taxon>Alphaproteobacteria</taxon>
        <taxon>Hyphomicrobiales</taxon>
        <taxon>Stappiaceae</taxon>
        <taxon>Breoghania</taxon>
    </lineage>
</organism>
<gene>
    <name evidence="1" type="ORF">C8N35_104245</name>
</gene>
<comment type="caution">
    <text evidence="1">The sequence shown here is derived from an EMBL/GenBank/DDBJ whole genome shotgun (WGS) entry which is preliminary data.</text>
</comment>
<name>A0A2T5VA43_9HYPH</name>
<keyword evidence="2" id="KW-1185">Reference proteome</keyword>
<dbReference type="Proteomes" id="UP000244081">
    <property type="component" value="Unassembled WGS sequence"/>
</dbReference>
<dbReference type="RefSeq" id="WP_210203519.1">
    <property type="nucleotide sequence ID" value="NZ_QAYG01000004.1"/>
</dbReference>
<evidence type="ECO:0000313" key="1">
    <source>
        <dbReference type="EMBL" id="PTW60620.1"/>
    </source>
</evidence>
<reference evidence="1 2" key="1">
    <citation type="submission" date="2018-04" db="EMBL/GenBank/DDBJ databases">
        <title>Genomic Encyclopedia of Archaeal and Bacterial Type Strains, Phase II (KMG-II): from individual species to whole genera.</title>
        <authorList>
            <person name="Goeker M."/>
        </authorList>
    </citation>
    <scope>NUCLEOTIDE SEQUENCE [LARGE SCALE GENOMIC DNA]</scope>
    <source>
        <strain evidence="1 2">DSM 23382</strain>
    </source>
</reference>
<protein>
    <recommendedName>
        <fullName evidence="3">GDSL-like lipase/acylhydrolase family protein</fullName>
    </recommendedName>
</protein>
<evidence type="ECO:0008006" key="3">
    <source>
        <dbReference type="Google" id="ProtNLM"/>
    </source>
</evidence>
<dbReference type="EMBL" id="QAYG01000004">
    <property type="protein sequence ID" value="PTW60620.1"/>
    <property type="molecule type" value="Genomic_DNA"/>
</dbReference>
<dbReference type="SUPFAM" id="SSF52266">
    <property type="entry name" value="SGNH hydrolase"/>
    <property type="match status" value="1"/>
</dbReference>
<dbReference type="InterPro" id="IPR036514">
    <property type="entry name" value="SGNH_hydro_sf"/>
</dbReference>
<dbReference type="AlphaFoldDB" id="A0A2T5VA43"/>
<sequence length="326" mass="37249">MRAYSEEFADSGNINWLPYTMYFHPYNYESDVVNTDATGFRYSHARGSRYSLGDRDGIDEVRVIAGSSTVFGIGASADRHTLASRLSENDPRAVPWINFGGRSFNSTQEMILFSLNRQHLPKVKEIVLFSGFNDLGLARLPARLRQEHGAFFMCNDFFDAMGGRKQSRFSSWFGGGRKAAEEEGKTPTHDEQIDYAARLVLRNLANWRAMANDMGAELTFVLQPLANWVRKTGTAEEEALFAELERKGRFAENYGDILEEDAYRAYRDRLRSGTQDLGVRFIDIVPQIRQSLPEDFWLFVDRIHFTDQGHDWMANLLLKALLQEKG</sequence>